<gene>
    <name evidence="1" type="ORF">WT83_28405</name>
</gene>
<dbReference type="InterPro" id="IPR009648">
    <property type="entry name" value="Malonate_gamma"/>
</dbReference>
<accession>A0A105M2A2</accession>
<comment type="caution">
    <text evidence="1">The sequence shown here is derived from an EMBL/GenBank/DDBJ whole genome shotgun (WGS) entry which is preliminary data.</text>
</comment>
<evidence type="ECO:0000313" key="1">
    <source>
        <dbReference type="EMBL" id="KWN05786.1"/>
    </source>
</evidence>
<dbReference type="NCBIfam" id="TIGR03134">
    <property type="entry name" value="malonate_gamma"/>
    <property type="match status" value="1"/>
</dbReference>
<dbReference type="GO" id="GO:0005975">
    <property type="term" value="P:carbohydrate metabolic process"/>
    <property type="evidence" value="ECO:0007669"/>
    <property type="project" value="InterPro"/>
</dbReference>
<sequence>MTLDEVLSSLFPKGHSVQRNGGLLTGHGDLAGTRVDVIGVAERLPFGIDEAVTLASHVLDTIERGGGTPVLVLVDSDSQRMSKRDELLGLNEGLSHLAKCLMHAALAGHRTIGLLYGHTAAGAFIATALATRTLLAVPGAEPEVMDLPSMSRVTKLPIDVLKEMARSTPVFAPGLDNLVKMGAVDAVLDPARALDAQVGEWLGKPIDRTDERAARGRPVAADVARRVEALARAAR</sequence>
<dbReference type="Proteomes" id="UP000068016">
    <property type="component" value="Unassembled WGS sequence"/>
</dbReference>
<dbReference type="Gene3D" id="3.90.226.10">
    <property type="entry name" value="2-enoyl-CoA Hydratase, Chain A, domain 1"/>
    <property type="match status" value="1"/>
</dbReference>
<reference evidence="1 2" key="1">
    <citation type="submission" date="2015-11" db="EMBL/GenBank/DDBJ databases">
        <title>Expanding the genomic diversity of Burkholderia species for the development of highly accurate diagnostics.</title>
        <authorList>
            <person name="Sahl J."/>
            <person name="Keim P."/>
            <person name="Wagner D."/>
        </authorList>
    </citation>
    <scope>NUCLEOTIDE SEQUENCE [LARGE SCALE GENOMIC DNA]</scope>
    <source>
        <strain evidence="1 2">MSMB793WGS</strain>
    </source>
</reference>
<dbReference type="SUPFAM" id="SSF52096">
    <property type="entry name" value="ClpP/crotonase"/>
    <property type="match status" value="1"/>
</dbReference>
<dbReference type="AlphaFoldDB" id="A0A105M2A2"/>
<protein>
    <submittedName>
        <fullName evidence="1">Biotin-independent malonate decarboxylase subunit gamma</fullName>
    </submittedName>
</protein>
<dbReference type="Pfam" id="PF06833">
    <property type="entry name" value="MdcE"/>
    <property type="match status" value="1"/>
</dbReference>
<dbReference type="RefSeq" id="WP_059449377.1">
    <property type="nucleotide sequence ID" value="NZ_CABVPO010000030.1"/>
</dbReference>
<organism evidence="1 2">
    <name type="scientific">Burkholderia territorii</name>
    <dbReference type="NCBI Taxonomy" id="1503055"/>
    <lineage>
        <taxon>Bacteria</taxon>
        <taxon>Pseudomonadati</taxon>
        <taxon>Pseudomonadota</taxon>
        <taxon>Betaproteobacteria</taxon>
        <taxon>Burkholderiales</taxon>
        <taxon>Burkholderiaceae</taxon>
        <taxon>Burkholderia</taxon>
        <taxon>Burkholderia cepacia complex</taxon>
    </lineage>
</organism>
<dbReference type="InterPro" id="IPR029045">
    <property type="entry name" value="ClpP/crotonase-like_dom_sf"/>
</dbReference>
<evidence type="ECO:0000313" key="2">
    <source>
        <dbReference type="Proteomes" id="UP000068016"/>
    </source>
</evidence>
<name>A0A105M2A2_9BURK</name>
<proteinExistence type="predicted"/>
<dbReference type="EMBL" id="LPLZ01000080">
    <property type="protein sequence ID" value="KWN05786.1"/>
    <property type="molecule type" value="Genomic_DNA"/>
</dbReference>